<dbReference type="Pfam" id="PF03074">
    <property type="entry name" value="GCS"/>
    <property type="match status" value="1"/>
</dbReference>
<sequence length="112" mass="12500">MDLNGSIDFALNGSNLPKGCDGKTVEEINDVDDHGIDQRYTICRIINGSEKFPGLIKLIIKVLATELIPQALETSTKEQIIDDVLRLKYYLFLIAARASGDIPTTAHWIRTR</sequence>
<dbReference type="EMBL" id="QLNQ01000029">
    <property type="protein sequence ID" value="RCK55666.1"/>
    <property type="molecule type" value="Genomic_DNA"/>
</dbReference>
<comment type="caution">
    <text evidence="1">The sequence shown here is derived from an EMBL/GenBank/DDBJ whole genome shotgun (WGS) entry which is preliminary data.</text>
</comment>
<keyword evidence="2" id="KW-1185">Reference proteome</keyword>
<dbReference type="GO" id="GO:0004357">
    <property type="term" value="F:glutamate-cysteine ligase activity"/>
    <property type="evidence" value="ECO:0007669"/>
    <property type="project" value="InterPro"/>
</dbReference>
<dbReference type="InterPro" id="IPR004308">
    <property type="entry name" value="GCS"/>
</dbReference>
<protein>
    <submittedName>
        <fullName evidence="1">Uncharacterized protein</fullName>
    </submittedName>
</protein>
<dbReference type="GO" id="GO:0006750">
    <property type="term" value="P:glutathione biosynthetic process"/>
    <property type="evidence" value="ECO:0007669"/>
    <property type="project" value="InterPro"/>
</dbReference>
<evidence type="ECO:0000313" key="2">
    <source>
        <dbReference type="Proteomes" id="UP000253472"/>
    </source>
</evidence>
<evidence type="ECO:0000313" key="1">
    <source>
        <dbReference type="EMBL" id="RCK55666.1"/>
    </source>
</evidence>
<accession>A0A367XPX0</accession>
<dbReference type="STRING" id="5486.A0A367XPX0"/>
<organism evidence="1 2">
    <name type="scientific">Candida viswanathii</name>
    <dbReference type="NCBI Taxonomy" id="5486"/>
    <lineage>
        <taxon>Eukaryota</taxon>
        <taxon>Fungi</taxon>
        <taxon>Dikarya</taxon>
        <taxon>Ascomycota</taxon>
        <taxon>Saccharomycotina</taxon>
        <taxon>Pichiomycetes</taxon>
        <taxon>Debaryomycetaceae</taxon>
        <taxon>Candida/Lodderomyces clade</taxon>
        <taxon>Candida</taxon>
    </lineage>
</organism>
<gene>
    <name evidence="1" type="ORF">Cantr_05768</name>
</gene>
<dbReference type="Proteomes" id="UP000253472">
    <property type="component" value="Unassembled WGS sequence"/>
</dbReference>
<dbReference type="OrthoDB" id="7939818at2759"/>
<dbReference type="AlphaFoldDB" id="A0A367XPX0"/>
<name>A0A367XPX0_9ASCO</name>
<proteinExistence type="predicted"/>
<reference evidence="1 2" key="1">
    <citation type="submission" date="2018-06" db="EMBL/GenBank/DDBJ databases">
        <title>Whole genome sequencing of Candida tropicalis (genome annotated by CSBL at Korea University).</title>
        <authorList>
            <person name="Ahn J."/>
        </authorList>
    </citation>
    <scope>NUCLEOTIDE SEQUENCE [LARGE SCALE GENOMIC DNA]</scope>
    <source>
        <strain evidence="1 2">ATCC 20962</strain>
    </source>
</reference>